<accession>A0A164QE48</accession>
<dbReference type="AlphaFoldDB" id="A0A164QE48"/>
<gene>
    <name evidence="1" type="ORF">APZ42_028807</name>
</gene>
<dbReference type="Proteomes" id="UP000076858">
    <property type="component" value="Unassembled WGS sequence"/>
</dbReference>
<dbReference type="EMBL" id="LRGB01002451">
    <property type="protein sequence ID" value="KZS07670.1"/>
    <property type="molecule type" value="Genomic_DNA"/>
</dbReference>
<evidence type="ECO:0000313" key="1">
    <source>
        <dbReference type="EMBL" id="KZS07670.1"/>
    </source>
</evidence>
<name>A0A164QE48_9CRUS</name>
<reference evidence="1 2" key="1">
    <citation type="submission" date="2016-03" db="EMBL/GenBank/DDBJ databases">
        <title>EvidentialGene: Evidence-directed Construction of Genes on Genomes.</title>
        <authorList>
            <person name="Gilbert D.G."/>
            <person name="Choi J.-H."/>
            <person name="Mockaitis K."/>
            <person name="Colbourne J."/>
            <person name="Pfrender M."/>
        </authorList>
    </citation>
    <scope>NUCLEOTIDE SEQUENCE [LARGE SCALE GENOMIC DNA]</scope>
    <source>
        <strain evidence="1 2">Xinb3</strain>
        <tissue evidence="1">Complete organism</tissue>
    </source>
</reference>
<proteinExistence type="predicted"/>
<protein>
    <submittedName>
        <fullName evidence="1">Uncharacterized protein</fullName>
    </submittedName>
</protein>
<sequence length="40" mass="4607">MGLPINPSWQEQTARLFSTRHLELAPHGVGMGCRTRMDRR</sequence>
<evidence type="ECO:0000313" key="2">
    <source>
        <dbReference type="Proteomes" id="UP000076858"/>
    </source>
</evidence>
<keyword evidence="2" id="KW-1185">Reference proteome</keyword>
<organism evidence="1 2">
    <name type="scientific">Daphnia magna</name>
    <dbReference type="NCBI Taxonomy" id="35525"/>
    <lineage>
        <taxon>Eukaryota</taxon>
        <taxon>Metazoa</taxon>
        <taxon>Ecdysozoa</taxon>
        <taxon>Arthropoda</taxon>
        <taxon>Crustacea</taxon>
        <taxon>Branchiopoda</taxon>
        <taxon>Diplostraca</taxon>
        <taxon>Cladocera</taxon>
        <taxon>Anomopoda</taxon>
        <taxon>Daphniidae</taxon>
        <taxon>Daphnia</taxon>
    </lineage>
</organism>
<comment type="caution">
    <text evidence="1">The sequence shown here is derived from an EMBL/GenBank/DDBJ whole genome shotgun (WGS) entry which is preliminary data.</text>
</comment>